<keyword evidence="3" id="KW-0238">DNA-binding</keyword>
<dbReference type="PROSITE" id="PS00552">
    <property type="entry name" value="HTH_MERR_1"/>
    <property type="match status" value="1"/>
</dbReference>
<dbReference type="PANTHER" id="PTHR30204">
    <property type="entry name" value="REDOX-CYCLING DRUG-SENSING TRANSCRIPTIONAL ACTIVATOR SOXR"/>
    <property type="match status" value="1"/>
</dbReference>
<proteinExistence type="predicted"/>
<dbReference type="OrthoDB" id="9773308at2"/>
<protein>
    <submittedName>
        <fullName evidence="7">MerR family transcriptional regulator</fullName>
    </submittedName>
</protein>
<dbReference type="InterPro" id="IPR010499">
    <property type="entry name" value="AraC_E-bd"/>
</dbReference>
<dbReference type="GO" id="GO:0003677">
    <property type="term" value="F:DNA binding"/>
    <property type="evidence" value="ECO:0007669"/>
    <property type="project" value="UniProtKB-KW"/>
</dbReference>
<dbReference type="Proteomes" id="UP000480929">
    <property type="component" value="Unassembled WGS sequence"/>
</dbReference>
<evidence type="ECO:0000313" key="10">
    <source>
        <dbReference type="Proteomes" id="UP000480929"/>
    </source>
</evidence>
<dbReference type="Pfam" id="PF13411">
    <property type="entry name" value="MerR_1"/>
    <property type="match status" value="1"/>
</dbReference>
<organism evidence="7 9">
    <name type="scientific">Holdemania massiliensis</name>
    <dbReference type="NCBI Taxonomy" id="1468449"/>
    <lineage>
        <taxon>Bacteria</taxon>
        <taxon>Bacillati</taxon>
        <taxon>Bacillota</taxon>
        <taxon>Erysipelotrichia</taxon>
        <taxon>Erysipelotrichales</taxon>
        <taxon>Erysipelotrichaceae</taxon>
        <taxon>Holdemania</taxon>
    </lineage>
</organism>
<gene>
    <name evidence="8" type="ORF">GKD88_12140</name>
    <name evidence="7" type="ORF">GKE08_12470</name>
</gene>
<keyword evidence="1" id="KW-0678">Repressor</keyword>
<dbReference type="SUPFAM" id="SSF46955">
    <property type="entry name" value="Putative DNA-binding domain"/>
    <property type="match status" value="1"/>
</dbReference>
<dbReference type="InterPro" id="IPR029442">
    <property type="entry name" value="GyrI-like"/>
</dbReference>
<evidence type="ECO:0000313" key="9">
    <source>
        <dbReference type="Proteomes" id="UP000433575"/>
    </source>
</evidence>
<keyword evidence="10" id="KW-1185">Reference proteome</keyword>
<feature type="domain" description="HTH merR-type" evidence="6">
    <location>
        <begin position="1"/>
        <end position="71"/>
    </location>
</feature>
<dbReference type="GO" id="GO:0003700">
    <property type="term" value="F:DNA-binding transcription factor activity"/>
    <property type="evidence" value="ECO:0007669"/>
    <property type="project" value="InterPro"/>
</dbReference>
<dbReference type="AlphaFoldDB" id="A0A6N7S8C8"/>
<dbReference type="Gene3D" id="1.10.1660.10">
    <property type="match status" value="1"/>
</dbReference>
<evidence type="ECO:0000313" key="7">
    <source>
        <dbReference type="EMBL" id="MSA90141.1"/>
    </source>
</evidence>
<dbReference type="CDD" id="cd01107">
    <property type="entry name" value="HTH_BmrR"/>
    <property type="match status" value="1"/>
</dbReference>
<dbReference type="SUPFAM" id="SSF55136">
    <property type="entry name" value="Probable bacterial effector-binding domain"/>
    <property type="match status" value="1"/>
</dbReference>
<dbReference type="PROSITE" id="PS50937">
    <property type="entry name" value="HTH_MERR_2"/>
    <property type="match status" value="1"/>
</dbReference>
<dbReference type="EMBL" id="WKPI01000023">
    <property type="protein sequence ID" value="MSC33871.1"/>
    <property type="molecule type" value="Genomic_DNA"/>
</dbReference>
<dbReference type="Proteomes" id="UP000433575">
    <property type="component" value="Unassembled WGS sequence"/>
</dbReference>
<accession>A0A6N7S8C8</accession>
<sequence length="288" mass="32638">MLTIGEFSKICRVSPKTLRYYEAIGLLQPRLVNPMTGYRFYAADQLETMRLINHLKAYSFTLEEIKLLVVTLSGKPEDLTAALTEKKQELRRQAEQLTQQLQQLDRDIQNLHDGHSLFANGDEIPVQLTEVADSELLSWRLMVQEQAFPQAYKQCFGTLLEKLQAGSLTMSWAPMVLFHDAQFSDEGLDTEFAVPVAETTPETRLFQPGLCLKTVVSGIQADFAAVYARLIHTAQVQGYHSSGPLFEVYLSDPQDHPETLITEVYYPVTKNKMKRGENNGFPENEGFE</sequence>
<evidence type="ECO:0000256" key="5">
    <source>
        <dbReference type="SAM" id="Coils"/>
    </source>
</evidence>
<dbReference type="InterPro" id="IPR011256">
    <property type="entry name" value="Reg_factor_effector_dom_sf"/>
</dbReference>
<evidence type="ECO:0000256" key="1">
    <source>
        <dbReference type="ARBA" id="ARBA00022491"/>
    </source>
</evidence>
<evidence type="ECO:0000259" key="6">
    <source>
        <dbReference type="PROSITE" id="PS50937"/>
    </source>
</evidence>
<dbReference type="Gene3D" id="3.20.80.10">
    <property type="entry name" value="Regulatory factor, effector binding domain"/>
    <property type="match status" value="1"/>
</dbReference>
<dbReference type="InterPro" id="IPR047057">
    <property type="entry name" value="MerR_fam"/>
</dbReference>
<evidence type="ECO:0000256" key="3">
    <source>
        <dbReference type="ARBA" id="ARBA00023125"/>
    </source>
</evidence>
<dbReference type="InterPro" id="IPR009061">
    <property type="entry name" value="DNA-bd_dom_put_sf"/>
</dbReference>
<evidence type="ECO:0000313" key="8">
    <source>
        <dbReference type="EMBL" id="MSC33871.1"/>
    </source>
</evidence>
<keyword evidence="4" id="KW-0804">Transcription</keyword>
<comment type="caution">
    <text evidence="7">The sequence shown here is derived from an EMBL/GenBank/DDBJ whole genome shotgun (WGS) entry which is preliminary data.</text>
</comment>
<dbReference type="EMBL" id="WKPJ01000021">
    <property type="protein sequence ID" value="MSA90141.1"/>
    <property type="molecule type" value="Genomic_DNA"/>
</dbReference>
<evidence type="ECO:0000256" key="2">
    <source>
        <dbReference type="ARBA" id="ARBA00023015"/>
    </source>
</evidence>
<dbReference type="SMART" id="SM00871">
    <property type="entry name" value="AraC_E_bind"/>
    <property type="match status" value="1"/>
</dbReference>
<dbReference type="RefSeq" id="WP_154239315.1">
    <property type="nucleotide sequence ID" value="NZ_WKPI01000023.1"/>
</dbReference>
<reference evidence="9 10" key="1">
    <citation type="journal article" date="2019" name="Nat. Med.">
        <title>A library of human gut bacterial isolates paired with longitudinal multiomics data enables mechanistic microbiome research.</title>
        <authorList>
            <person name="Poyet M."/>
            <person name="Groussin M."/>
            <person name="Gibbons S.M."/>
            <person name="Avila-Pacheco J."/>
            <person name="Jiang X."/>
            <person name="Kearney S.M."/>
            <person name="Perrotta A.R."/>
            <person name="Berdy B."/>
            <person name="Zhao S."/>
            <person name="Lieberman T.D."/>
            <person name="Swanson P.K."/>
            <person name="Smith M."/>
            <person name="Roesemann S."/>
            <person name="Alexander J.E."/>
            <person name="Rich S.A."/>
            <person name="Livny J."/>
            <person name="Vlamakis H."/>
            <person name="Clish C."/>
            <person name="Bullock K."/>
            <person name="Deik A."/>
            <person name="Scott J."/>
            <person name="Pierce K.A."/>
            <person name="Xavier R.J."/>
            <person name="Alm E.J."/>
        </authorList>
    </citation>
    <scope>NUCLEOTIDE SEQUENCE [LARGE SCALE GENOMIC DNA]</scope>
    <source>
        <strain evidence="7 9">BIOML-A4</strain>
        <strain evidence="8 10">BIOML-A5</strain>
    </source>
</reference>
<dbReference type="Pfam" id="PF06445">
    <property type="entry name" value="GyrI-like"/>
    <property type="match status" value="1"/>
</dbReference>
<evidence type="ECO:0000256" key="4">
    <source>
        <dbReference type="ARBA" id="ARBA00023163"/>
    </source>
</evidence>
<dbReference type="SMART" id="SM00422">
    <property type="entry name" value="HTH_MERR"/>
    <property type="match status" value="1"/>
</dbReference>
<dbReference type="PANTHER" id="PTHR30204:SF69">
    <property type="entry name" value="MERR-FAMILY TRANSCRIPTIONAL REGULATOR"/>
    <property type="match status" value="1"/>
</dbReference>
<feature type="coiled-coil region" evidence="5">
    <location>
        <begin position="80"/>
        <end position="114"/>
    </location>
</feature>
<keyword evidence="5" id="KW-0175">Coiled coil</keyword>
<keyword evidence="2" id="KW-0805">Transcription regulation</keyword>
<name>A0A6N7S8C8_9FIRM</name>
<dbReference type="InterPro" id="IPR000551">
    <property type="entry name" value="MerR-type_HTH_dom"/>
</dbReference>